<feature type="domain" description="M23ase beta-sheet core" evidence="2">
    <location>
        <begin position="79"/>
        <end position="178"/>
    </location>
</feature>
<keyword evidence="1" id="KW-0732">Signal</keyword>
<accession>A0A9E2KCQ9</accession>
<proteinExistence type="predicted"/>
<evidence type="ECO:0000259" key="2">
    <source>
        <dbReference type="Pfam" id="PF01551"/>
    </source>
</evidence>
<feature type="signal peptide" evidence="1">
    <location>
        <begin position="1"/>
        <end position="23"/>
    </location>
</feature>
<comment type="caution">
    <text evidence="3">The sequence shown here is derived from an EMBL/GenBank/DDBJ whole genome shotgun (WGS) entry which is preliminary data.</text>
</comment>
<dbReference type="Proteomes" id="UP000824229">
    <property type="component" value="Unassembled WGS sequence"/>
</dbReference>
<dbReference type="Gene3D" id="2.70.70.10">
    <property type="entry name" value="Glucose Permease (Domain IIA)"/>
    <property type="match status" value="1"/>
</dbReference>
<name>A0A9E2KCQ9_9FIRM</name>
<organism evidence="3 4">
    <name type="scientific">Candidatus Cellulosilyticum pullistercoris</name>
    <dbReference type="NCBI Taxonomy" id="2838521"/>
    <lineage>
        <taxon>Bacteria</taxon>
        <taxon>Bacillati</taxon>
        <taxon>Bacillota</taxon>
        <taxon>Clostridia</taxon>
        <taxon>Lachnospirales</taxon>
        <taxon>Cellulosilyticaceae</taxon>
        <taxon>Cellulosilyticum</taxon>
    </lineage>
</organism>
<dbReference type="InterPro" id="IPR011055">
    <property type="entry name" value="Dup_hybrid_motif"/>
</dbReference>
<dbReference type="EMBL" id="JAHLFQ010000148">
    <property type="protein sequence ID" value="MBU3804420.1"/>
    <property type="molecule type" value="Genomic_DNA"/>
</dbReference>
<evidence type="ECO:0000256" key="1">
    <source>
        <dbReference type="SAM" id="SignalP"/>
    </source>
</evidence>
<dbReference type="SUPFAM" id="SSF51261">
    <property type="entry name" value="Duplicated hybrid motif"/>
    <property type="match status" value="1"/>
</dbReference>
<dbReference type="GO" id="GO:0004222">
    <property type="term" value="F:metalloendopeptidase activity"/>
    <property type="evidence" value="ECO:0007669"/>
    <property type="project" value="TreeGrafter"/>
</dbReference>
<dbReference type="Pfam" id="PF01551">
    <property type="entry name" value="Peptidase_M23"/>
    <property type="match status" value="1"/>
</dbReference>
<dbReference type="AlphaFoldDB" id="A0A9E2KCQ9"/>
<reference evidence="3" key="2">
    <citation type="submission" date="2021-04" db="EMBL/GenBank/DDBJ databases">
        <authorList>
            <person name="Gilroy R."/>
        </authorList>
    </citation>
    <scope>NUCLEOTIDE SEQUENCE</scope>
    <source>
        <strain evidence="3">B5-657</strain>
    </source>
</reference>
<dbReference type="InterPro" id="IPR016047">
    <property type="entry name" value="M23ase_b-sheet_dom"/>
</dbReference>
<reference evidence="3" key="1">
    <citation type="journal article" date="2021" name="PeerJ">
        <title>Extensive microbial diversity within the chicken gut microbiome revealed by metagenomics and culture.</title>
        <authorList>
            <person name="Gilroy R."/>
            <person name="Ravi A."/>
            <person name="Getino M."/>
            <person name="Pursley I."/>
            <person name="Horton D.L."/>
            <person name="Alikhan N.F."/>
            <person name="Baker D."/>
            <person name="Gharbi K."/>
            <person name="Hall N."/>
            <person name="Watson M."/>
            <person name="Adriaenssens E.M."/>
            <person name="Foster-Nyarko E."/>
            <person name="Jarju S."/>
            <person name="Secka A."/>
            <person name="Antonio M."/>
            <person name="Oren A."/>
            <person name="Chaudhuri R.R."/>
            <person name="La Ragione R."/>
            <person name="Hildebrand F."/>
            <person name="Pallen M.J."/>
        </authorList>
    </citation>
    <scope>NUCLEOTIDE SEQUENCE</scope>
    <source>
        <strain evidence="3">B5-657</strain>
    </source>
</reference>
<dbReference type="CDD" id="cd12797">
    <property type="entry name" value="M23_peptidase"/>
    <property type="match status" value="1"/>
</dbReference>
<sequence>MKKRNRIRLMLMICLIGSISIKASTLEQVTEFQVSEHSLYIDTSQLNLPYIQIPGFLISPLQVPGELLAPFSQERTGYSHEGIDIRAAEGTPIYAIADGIVIKAAPDSKGVENGGGHMIFVDFGDGVEGRYMHLSSYGVKAGDKVKAGQVIGFTGNTGDSSTPHLHFEYLIDGVAIDPAFIFETSGIIGTQMSNTQDYIVGNTIINESKSFFVIQQ</sequence>
<dbReference type="PANTHER" id="PTHR21666">
    <property type="entry name" value="PEPTIDASE-RELATED"/>
    <property type="match status" value="1"/>
</dbReference>
<evidence type="ECO:0000313" key="4">
    <source>
        <dbReference type="Proteomes" id="UP000824229"/>
    </source>
</evidence>
<dbReference type="PANTHER" id="PTHR21666:SF270">
    <property type="entry name" value="MUREIN HYDROLASE ACTIVATOR ENVC"/>
    <property type="match status" value="1"/>
</dbReference>
<gene>
    <name evidence="3" type="ORF">H9872_06660</name>
</gene>
<evidence type="ECO:0000313" key="3">
    <source>
        <dbReference type="EMBL" id="MBU3804420.1"/>
    </source>
</evidence>
<feature type="chain" id="PRO_5039162493" evidence="1">
    <location>
        <begin position="24"/>
        <end position="216"/>
    </location>
</feature>
<protein>
    <submittedName>
        <fullName evidence="3">M23 family metallopeptidase</fullName>
    </submittedName>
</protein>
<dbReference type="InterPro" id="IPR050570">
    <property type="entry name" value="Cell_wall_metabolism_enzyme"/>
</dbReference>